<dbReference type="PRINTS" id="PR01590">
    <property type="entry name" value="HTHFIS"/>
</dbReference>
<dbReference type="InterPro" id="IPR027417">
    <property type="entry name" value="P-loop_NTPase"/>
</dbReference>
<evidence type="ECO:0000259" key="6">
    <source>
        <dbReference type="PROSITE" id="PS50045"/>
    </source>
</evidence>
<dbReference type="PANTHER" id="PTHR32071:SF117">
    <property type="entry name" value="PTS-DEPENDENT DIHYDROXYACETONE KINASE OPERON REGULATORY PROTEIN-RELATED"/>
    <property type="match status" value="1"/>
</dbReference>
<evidence type="ECO:0000256" key="1">
    <source>
        <dbReference type="ARBA" id="ARBA00022741"/>
    </source>
</evidence>
<sequence>MSEDGSAILEASRTLARELVGSSAQIEGIRRLIAQVAPAEASVLILGESGTGKEVVARGIHQLSDRVKGPFVPVNCGAIPGELLESELFGHEKGAFTGAISSRQGRFEMAAGGTLFLDEIGDMPLQMQVKLLRVLQERCFERVGSNKTQDCDVRVIAATHQNLEDRVEAGDFRMDLFYRLNVFPIDIPPLRERVEDVPALVRRFVDLMERDSRGSVTLGDDAMACLKRYGWPGNVRELSNLVERLAILHPEQEVTAAHLPDKFVANRSASETTEVADIFLRGDQSGATGATAGGAPEVSIVSPESTGRLDSRNTTLDEAPAVLAEEGMDLKTHLADLERSLMVQALEQNDWVVARAAKMLNLQRTTLVEKMRKYEIIRPDEAP</sequence>
<evidence type="ECO:0000256" key="4">
    <source>
        <dbReference type="ARBA" id="ARBA00023125"/>
    </source>
</evidence>
<evidence type="ECO:0000313" key="7">
    <source>
        <dbReference type="EMBL" id="WOJ96644.1"/>
    </source>
</evidence>
<evidence type="ECO:0000256" key="3">
    <source>
        <dbReference type="ARBA" id="ARBA00023015"/>
    </source>
</evidence>
<dbReference type="EMBL" id="CP136865">
    <property type="protein sequence ID" value="WOJ96644.1"/>
    <property type="molecule type" value="Genomic_DNA"/>
</dbReference>
<keyword evidence="4" id="KW-0238">DNA-binding</keyword>
<feature type="domain" description="Sigma-54 factor interaction" evidence="6">
    <location>
        <begin position="19"/>
        <end position="247"/>
    </location>
</feature>
<dbReference type="PROSITE" id="PS00676">
    <property type="entry name" value="SIGMA54_INTERACT_2"/>
    <property type="match status" value="1"/>
</dbReference>
<dbReference type="InterPro" id="IPR009057">
    <property type="entry name" value="Homeodomain-like_sf"/>
</dbReference>
<evidence type="ECO:0000256" key="5">
    <source>
        <dbReference type="ARBA" id="ARBA00023163"/>
    </source>
</evidence>
<keyword evidence="1" id="KW-0547">Nucleotide-binding</keyword>
<dbReference type="InterPro" id="IPR025944">
    <property type="entry name" value="Sigma_54_int_dom_CS"/>
</dbReference>
<evidence type="ECO:0000256" key="2">
    <source>
        <dbReference type="ARBA" id="ARBA00022840"/>
    </source>
</evidence>
<gene>
    <name evidence="7" type="ORF">R0137_15545</name>
</gene>
<dbReference type="PROSITE" id="PS00675">
    <property type="entry name" value="SIGMA54_INTERACT_1"/>
    <property type="match status" value="1"/>
</dbReference>
<dbReference type="Pfam" id="PF25601">
    <property type="entry name" value="AAA_lid_14"/>
    <property type="match status" value="1"/>
</dbReference>
<dbReference type="Pfam" id="PF00158">
    <property type="entry name" value="Sigma54_activat"/>
    <property type="match status" value="1"/>
</dbReference>
<dbReference type="SUPFAM" id="SSF52540">
    <property type="entry name" value="P-loop containing nucleoside triphosphate hydrolases"/>
    <property type="match status" value="1"/>
</dbReference>
<dbReference type="InterPro" id="IPR058031">
    <property type="entry name" value="AAA_lid_NorR"/>
</dbReference>
<name>A0ABZ0ICU2_9GAMM</name>
<dbReference type="InterPro" id="IPR002197">
    <property type="entry name" value="HTH_Fis"/>
</dbReference>
<dbReference type="InterPro" id="IPR025943">
    <property type="entry name" value="Sigma_54_int_dom_ATP-bd_2"/>
</dbReference>
<dbReference type="PROSITE" id="PS00688">
    <property type="entry name" value="SIGMA54_INTERACT_3"/>
    <property type="match status" value="1"/>
</dbReference>
<dbReference type="Gene3D" id="3.40.50.300">
    <property type="entry name" value="P-loop containing nucleotide triphosphate hydrolases"/>
    <property type="match status" value="1"/>
</dbReference>
<dbReference type="Proteomes" id="UP001626549">
    <property type="component" value="Chromosome"/>
</dbReference>
<keyword evidence="8" id="KW-1185">Reference proteome</keyword>
<proteinExistence type="predicted"/>
<dbReference type="InterPro" id="IPR003593">
    <property type="entry name" value="AAA+_ATPase"/>
</dbReference>
<keyword evidence="5" id="KW-0804">Transcription</keyword>
<accession>A0ABZ0ICU2</accession>
<dbReference type="RefSeq" id="WP_407327321.1">
    <property type="nucleotide sequence ID" value="NZ_CP136865.1"/>
</dbReference>
<organism evidence="7 8">
    <name type="scientific">Congregibacter brevis</name>
    <dbReference type="NCBI Taxonomy" id="3081201"/>
    <lineage>
        <taxon>Bacteria</taxon>
        <taxon>Pseudomonadati</taxon>
        <taxon>Pseudomonadota</taxon>
        <taxon>Gammaproteobacteria</taxon>
        <taxon>Cellvibrionales</taxon>
        <taxon>Halieaceae</taxon>
        <taxon>Congregibacter</taxon>
    </lineage>
</organism>
<dbReference type="Gene3D" id="1.10.8.60">
    <property type="match status" value="1"/>
</dbReference>
<dbReference type="InterPro" id="IPR002078">
    <property type="entry name" value="Sigma_54_int"/>
</dbReference>
<dbReference type="SMART" id="SM00382">
    <property type="entry name" value="AAA"/>
    <property type="match status" value="1"/>
</dbReference>
<dbReference type="InterPro" id="IPR025662">
    <property type="entry name" value="Sigma_54_int_dom_ATP-bd_1"/>
</dbReference>
<dbReference type="SUPFAM" id="SSF46689">
    <property type="entry name" value="Homeodomain-like"/>
    <property type="match status" value="1"/>
</dbReference>
<dbReference type="Pfam" id="PF02954">
    <property type="entry name" value="HTH_8"/>
    <property type="match status" value="1"/>
</dbReference>
<dbReference type="Gene3D" id="1.10.10.60">
    <property type="entry name" value="Homeodomain-like"/>
    <property type="match status" value="1"/>
</dbReference>
<protein>
    <submittedName>
        <fullName evidence="7">Sigma-54 dependent transcriptional regulator</fullName>
    </submittedName>
</protein>
<dbReference type="CDD" id="cd00009">
    <property type="entry name" value="AAA"/>
    <property type="match status" value="1"/>
</dbReference>
<reference evidence="7 8" key="1">
    <citation type="submission" date="2023-10" db="EMBL/GenBank/DDBJ databases">
        <title>Two novel species belonging to the OM43/NOR5 clade.</title>
        <authorList>
            <person name="Park M."/>
        </authorList>
    </citation>
    <scope>NUCLEOTIDE SEQUENCE [LARGE SCALE GENOMIC DNA]</scope>
    <source>
        <strain evidence="7 8">IMCC45268</strain>
    </source>
</reference>
<keyword evidence="2" id="KW-0067">ATP-binding</keyword>
<dbReference type="PROSITE" id="PS50045">
    <property type="entry name" value="SIGMA54_INTERACT_4"/>
    <property type="match status" value="1"/>
</dbReference>
<evidence type="ECO:0000313" key="8">
    <source>
        <dbReference type="Proteomes" id="UP001626549"/>
    </source>
</evidence>
<dbReference type="PANTHER" id="PTHR32071">
    <property type="entry name" value="TRANSCRIPTIONAL REGULATORY PROTEIN"/>
    <property type="match status" value="1"/>
</dbReference>
<keyword evidence="3" id="KW-0805">Transcription regulation</keyword>